<organism evidence="1 2">
    <name type="scientific">Planotetraspora mira</name>
    <dbReference type="NCBI Taxonomy" id="58121"/>
    <lineage>
        <taxon>Bacteria</taxon>
        <taxon>Bacillati</taxon>
        <taxon>Actinomycetota</taxon>
        <taxon>Actinomycetes</taxon>
        <taxon>Streptosporangiales</taxon>
        <taxon>Streptosporangiaceae</taxon>
        <taxon>Planotetraspora</taxon>
    </lineage>
</organism>
<name>A0A8J3XEP0_9ACTN</name>
<dbReference type="RefSeq" id="WP_203957512.1">
    <property type="nucleotide sequence ID" value="NZ_BOOO01000041.1"/>
</dbReference>
<keyword evidence="2" id="KW-1185">Reference proteome</keyword>
<evidence type="ECO:0000313" key="1">
    <source>
        <dbReference type="EMBL" id="GII33693.1"/>
    </source>
</evidence>
<gene>
    <name evidence="1" type="ORF">Pmi06nite_71350</name>
</gene>
<proteinExistence type="predicted"/>
<reference evidence="1 2" key="1">
    <citation type="submission" date="2021-01" db="EMBL/GenBank/DDBJ databases">
        <title>Whole genome shotgun sequence of Planotetraspora mira NBRC 15435.</title>
        <authorList>
            <person name="Komaki H."/>
            <person name="Tamura T."/>
        </authorList>
    </citation>
    <scope>NUCLEOTIDE SEQUENCE [LARGE SCALE GENOMIC DNA]</scope>
    <source>
        <strain evidence="1 2">NBRC 15435</strain>
    </source>
</reference>
<dbReference type="EMBL" id="BOOO01000041">
    <property type="protein sequence ID" value="GII33693.1"/>
    <property type="molecule type" value="Genomic_DNA"/>
</dbReference>
<accession>A0A8J3XEP0</accession>
<protein>
    <submittedName>
        <fullName evidence="1">Uncharacterized protein</fullName>
    </submittedName>
</protein>
<dbReference type="AlphaFoldDB" id="A0A8J3XEP0"/>
<dbReference type="Proteomes" id="UP000650628">
    <property type="component" value="Unassembled WGS sequence"/>
</dbReference>
<evidence type="ECO:0000313" key="2">
    <source>
        <dbReference type="Proteomes" id="UP000650628"/>
    </source>
</evidence>
<sequence>MINIQVRDESGKVVARADGGVQWTAAFADLDPGGFPMLQALVPYGDAVFNHRQVPLLLAELDRLPAACDGDWVRQARELCRVVEQGPHRYLWFVGD</sequence>
<comment type="caution">
    <text evidence="1">The sequence shown here is derived from an EMBL/GenBank/DDBJ whole genome shotgun (WGS) entry which is preliminary data.</text>
</comment>